<proteinExistence type="predicted"/>
<evidence type="ECO:0000256" key="3">
    <source>
        <dbReference type="ARBA" id="ARBA00005035"/>
    </source>
</evidence>
<dbReference type="PANTHER" id="PTHR11525">
    <property type="entry name" value="FARNESYL-PYROPHOSPHATE SYNTHETASE"/>
    <property type="match status" value="1"/>
</dbReference>
<dbReference type="InterPro" id="IPR000092">
    <property type="entry name" value="Polyprenyl_synt"/>
</dbReference>
<accession>A0ABQ9VC46</accession>
<evidence type="ECO:0000256" key="2">
    <source>
        <dbReference type="ARBA" id="ARBA00004932"/>
    </source>
</evidence>
<evidence type="ECO:0000256" key="1">
    <source>
        <dbReference type="ARBA" id="ARBA00001946"/>
    </source>
</evidence>
<evidence type="ECO:0000256" key="6">
    <source>
        <dbReference type="ARBA" id="ARBA00022842"/>
    </source>
</evidence>
<keyword evidence="5" id="KW-0479">Metal-binding</keyword>
<dbReference type="Proteomes" id="UP001266305">
    <property type="component" value="Unassembled WGS sequence"/>
</dbReference>
<evidence type="ECO:0000256" key="5">
    <source>
        <dbReference type="ARBA" id="ARBA00022723"/>
    </source>
</evidence>
<evidence type="ECO:0000256" key="8">
    <source>
        <dbReference type="ARBA" id="ARBA00032424"/>
    </source>
</evidence>
<gene>
    <name evidence="11" type="ORF">P7K49_016453</name>
</gene>
<evidence type="ECO:0000256" key="10">
    <source>
        <dbReference type="ARBA" id="ARBA00032873"/>
    </source>
</evidence>
<protein>
    <recommendedName>
        <fullName evidence="10">(2E,6E)-farnesyl diphosphate synthase</fullName>
    </recommendedName>
    <alternativeName>
        <fullName evidence="9">Dimethylallyltranstransferase</fullName>
    </alternativeName>
    <alternativeName>
        <fullName evidence="8">Farnesyl diphosphate synthase</fullName>
    </alternativeName>
    <alternativeName>
        <fullName evidence="7">Geranyltranstransferase</fullName>
    </alternativeName>
</protein>
<dbReference type="InterPro" id="IPR039702">
    <property type="entry name" value="FPS1-like"/>
</dbReference>
<dbReference type="PANTHER" id="PTHR11525:SF0">
    <property type="entry name" value="FARNESYL PYROPHOSPHATE SYNTHASE"/>
    <property type="match status" value="1"/>
</dbReference>
<keyword evidence="12" id="KW-1185">Reference proteome</keyword>
<dbReference type="SUPFAM" id="SSF48576">
    <property type="entry name" value="Terpenoid synthases"/>
    <property type="match status" value="1"/>
</dbReference>
<keyword evidence="6" id="KW-0460">Magnesium</keyword>
<dbReference type="Gene3D" id="1.10.600.10">
    <property type="entry name" value="Farnesyl Diphosphate Synthase"/>
    <property type="match status" value="3"/>
</dbReference>
<evidence type="ECO:0000313" key="12">
    <source>
        <dbReference type="Proteomes" id="UP001266305"/>
    </source>
</evidence>
<keyword evidence="4" id="KW-0808">Transferase</keyword>
<sequence length="172" mass="19843">MGHPETGDAIAWLKEVLEYNAIGGKYHRGLTVLVAFWELMEPRKQDADSLQWALTVGWCAELLQAFFLKPGMGLDATYDAILLEACIYCLLKLYCREQPYYLNLIELFLQSSDQTEIGFTEKRYKSIVKYKMEFYSFHLPIAAAMYMAGIDGEKEYANAKKIMLEMGEFFQI</sequence>
<evidence type="ECO:0000256" key="7">
    <source>
        <dbReference type="ARBA" id="ARBA00032380"/>
    </source>
</evidence>
<evidence type="ECO:0000313" key="11">
    <source>
        <dbReference type="EMBL" id="KAK2106939.1"/>
    </source>
</evidence>
<name>A0ABQ9VC46_SAGOE</name>
<organism evidence="11 12">
    <name type="scientific">Saguinus oedipus</name>
    <name type="common">Cotton-top tamarin</name>
    <name type="synonym">Oedipomidas oedipus</name>
    <dbReference type="NCBI Taxonomy" id="9490"/>
    <lineage>
        <taxon>Eukaryota</taxon>
        <taxon>Metazoa</taxon>
        <taxon>Chordata</taxon>
        <taxon>Craniata</taxon>
        <taxon>Vertebrata</taxon>
        <taxon>Euteleostomi</taxon>
        <taxon>Mammalia</taxon>
        <taxon>Eutheria</taxon>
        <taxon>Euarchontoglires</taxon>
        <taxon>Primates</taxon>
        <taxon>Haplorrhini</taxon>
        <taxon>Platyrrhini</taxon>
        <taxon>Cebidae</taxon>
        <taxon>Callitrichinae</taxon>
        <taxon>Saguinus</taxon>
    </lineage>
</organism>
<dbReference type="EMBL" id="JASSZA010000007">
    <property type="protein sequence ID" value="KAK2106939.1"/>
    <property type="molecule type" value="Genomic_DNA"/>
</dbReference>
<comment type="caution">
    <text evidence="11">The sequence shown here is derived from an EMBL/GenBank/DDBJ whole genome shotgun (WGS) entry which is preliminary data.</text>
</comment>
<comment type="pathway">
    <text evidence="3">Isoprenoid biosynthesis; farnesyl diphosphate biosynthesis; farnesyl diphosphate from geranyl diphosphate and isopentenyl diphosphate: step 1/1.</text>
</comment>
<comment type="cofactor">
    <cofactor evidence="1">
        <name>Mg(2+)</name>
        <dbReference type="ChEBI" id="CHEBI:18420"/>
    </cofactor>
</comment>
<evidence type="ECO:0000256" key="4">
    <source>
        <dbReference type="ARBA" id="ARBA00022679"/>
    </source>
</evidence>
<dbReference type="Pfam" id="PF00348">
    <property type="entry name" value="polyprenyl_synt"/>
    <property type="match status" value="2"/>
</dbReference>
<comment type="pathway">
    <text evidence="2">Isoprenoid biosynthesis; geranyl diphosphate biosynthesis; geranyl diphosphate from dimethylallyl diphosphate and isopentenyl diphosphate: step 1/1.</text>
</comment>
<dbReference type="InterPro" id="IPR008949">
    <property type="entry name" value="Isoprenoid_synthase_dom_sf"/>
</dbReference>
<evidence type="ECO:0000256" key="9">
    <source>
        <dbReference type="ARBA" id="ARBA00032448"/>
    </source>
</evidence>
<reference evidence="11 12" key="1">
    <citation type="submission" date="2023-05" db="EMBL/GenBank/DDBJ databases">
        <title>B98-5 Cell Line De Novo Hybrid Assembly: An Optical Mapping Approach.</title>
        <authorList>
            <person name="Kananen K."/>
            <person name="Auerbach J.A."/>
            <person name="Kautto E."/>
            <person name="Blachly J.S."/>
        </authorList>
    </citation>
    <scope>NUCLEOTIDE SEQUENCE [LARGE SCALE GENOMIC DNA]</scope>
    <source>
        <strain evidence="11">B95-8</strain>
        <tissue evidence="11">Cell line</tissue>
    </source>
</reference>